<evidence type="ECO:0000256" key="2">
    <source>
        <dbReference type="ARBA" id="ARBA00023027"/>
    </source>
</evidence>
<dbReference type="CDD" id="cd12160">
    <property type="entry name" value="2-Hacid_dh_3"/>
    <property type="match status" value="1"/>
</dbReference>
<dbReference type="PANTHER" id="PTHR43333">
    <property type="entry name" value="2-HACID_DH_C DOMAIN-CONTAINING PROTEIN"/>
    <property type="match status" value="1"/>
</dbReference>
<organism evidence="4 5">
    <name type="scientific">Georgenia faecalis</name>
    <dbReference type="NCBI Taxonomy" id="2483799"/>
    <lineage>
        <taxon>Bacteria</taxon>
        <taxon>Bacillati</taxon>
        <taxon>Actinomycetota</taxon>
        <taxon>Actinomycetes</taxon>
        <taxon>Micrococcales</taxon>
        <taxon>Bogoriellaceae</taxon>
        <taxon>Georgenia</taxon>
    </lineage>
</organism>
<dbReference type="InterPro" id="IPR006140">
    <property type="entry name" value="D-isomer_DH_NAD-bd"/>
</dbReference>
<comment type="caution">
    <text evidence="4">The sequence shown here is derived from an EMBL/GenBank/DDBJ whole genome shotgun (WGS) entry which is preliminary data.</text>
</comment>
<feature type="domain" description="D-isomer specific 2-hydroxyacid dehydrogenase NAD-binding" evidence="3">
    <location>
        <begin position="101"/>
        <end position="284"/>
    </location>
</feature>
<dbReference type="RefSeq" id="WP_122823176.1">
    <property type="nucleotide sequence ID" value="NZ_CP033325.1"/>
</dbReference>
<sequence length="314" mass="33176">MKILLPDNTPLDPDLPPGVEAVRYSPSKPVPPEHHDAEILVSWGQSGSGSLADTAQALTRLRWVQSLAAGPDAVLAAGFADDVIITSGRGLHDRTVAEHALALTLAGLRRFPELAEARREHRWAREVGGVQALHPADRVTTLLGAHVLIWGFGGIGRTLARYLDALGAHVRGVARSAGERDGFPVVAEDDVDEELRNADVLVLILPSSPDTDHVLDAERLALLPSRAWVINVGRGSTVNEAALVAALEAGTLGGAGLDVFETEPLPADSPLWDAPNVIISPHSAGGRPVGVDELLSENLAAFVAGKPLRNVIER</sequence>
<gene>
    <name evidence="4" type="ORF">ACFO3F_01720</name>
</gene>
<protein>
    <submittedName>
        <fullName evidence="4">Phosphoglycerate dehydrogenase</fullName>
    </submittedName>
</protein>
<evidence type="ECO:0000313" key="5">
    <source>
        <dbReference type="Proteomes" id="UP001595955"/>
    </source>
</evidence>
<reference evidence="5" key="1">
    <citation type="journal article" date="2019" name="Int. J. Syst. Evol. Microbiol.">
        <title>The Global Catalogue of Microorganisms (GCM) 10K type strain sequencing project: providing services to taxonomists for standard genome sequencing and annotation.</title>
        <authorList>
            <consortium name="The Broad Institute Genomics Platform"/>
            <consortium name="The Broad Institute Genome Sequencing Center for Infectious Disease"/>
            <person name="Wu L."/>
            <person name="Ma J."/>
        </authorList>
    </citation>
    <scope>NUCLEOTIDE SEQUENCE [LARGE SCALE GENOMIC DNA]</scope>
    <source>
        <strain evidence="5">JCM 3369</strain>
    </source>
</reference>
<dbReference type="Gene3D" id="3.40.50.720">
    <property type="entry name" value="NAD(P)-binding Rossmann-like Domain"/>
    <property type="match status" value="2"/>
</dbReference>
<dbReference type="SUPFAM" id="SSF52283">
    <property type="entry name" value="Formate/glycerate dehydrogenase catalytic domain-like"/>
    <property type="match status" value="1"/>
</dbReference>
<dbReference type="Proteomes" id="UP001595955">
    <property type="component" value="Unassembled WGS sequence"/>
</dbReference>
<name>A0ABV9D5I4_9MICO</name>
<proteinExistence type="predicted"/>
<keyword evidence="2" id="KW-0520">NAD</keyword>
<dbReference type="EMBL" id="JBHSGF010000001">
    <property type="protein sequence ID" value="MFC4553955.1"/>
    <property type="molecule type" value="Genomic_DNA"/>
</dbReference>
<dbReference type="SUPFAM" id="SSF51735">
    <property type="entry name" value="NAD(P)-binding Rossmann-fold domains"/>
    <property type="match status" value="1"/>
</dbReference>
<dbReference type="Pfam" id="PF02826">
    <property type="entry name" value="2-Hacid_dh_C"/>
    <property type="match status" value="1"/>
</dbReference>
<accession>A0ABV9D5I4</accession>
<dbReference type="PANTHER" id="PTHR43333:SF1">
    <property type="entry name" value="D-ISOMER SPECIFIC 2-HYDROXYACID DEHYDROGENASE NAD-BINDING DOMAIN-CONTAINING PROTEIN"/>
    <property type="match status" value="1"/>
</dbReference>
<keyword evidence="1" id="KW-0560">Oxidoreductase</keyword>
<dbReference type="InterPro" id="IPR036291">
    <property type="entry name" value="NAD(P)-bd_dom_sf"/>
</dbReference>
<evidence type="ECO:0000313" key="4">
    <source>
        <dbReference type="EMBL" id="MFC4553955.1"/>
    </source>
</evidence>
<keyword evidence="5" id="KW-1185">Reference proteome</keyword>
<evidence type="ECO:0000259" key="3">
    <source>
        <dbReference type="Pfam" id="PF02826"/>
    </source>
</evidence>
<evidence type="ECO:0000256" key="1">
    <source>
        <dbReference type="ARBA" id="ARBA00023002"/>
    </source>
</evidence>